<feature type="compositionally biased region" description="Basic and acidic residues" evidence="1">
    <location>
        <begin position="1"/>
        <end position="14"/>
    </location>
</feature>
<sequence>MRDGEDGRRDRGDRGGGTMTDDTTPAGGEAAASRPPLLKRLVRNRVARAVTVAGLVGVLLGAGTVAWRTDTFPLLSPDPCWDTFDDALVERVFGDRETVAEAQRLQTDPNSRAAFYGQCRITSYKDEEKEQAAGQLTVQVRRPAGYDGQDMWPAQFLGADMVPLGQGLPGMVSPVRAWLALPESCTGRPDILSAPAVVDLAMGDLADSGIAPERDRKDRAALAEAVVTVTNGVLRKLGCSGTYPAPSPDKLPGLVGWQEAEPGALCGVPGLSAPAAYGESLGRVRVGPDGGAARTCEAGGRYPPGGLRLTTVVDPALARVFSGEASYGGTRLGRAKGGPEGFGSIDVTRGVYLAQCQTGDVAFVVERVRPVGSKDRKGPNLVRALLPAYVEAEAERIGCGPIRLTLPEVLE</sequence>
<keyword evidence="4" id="KW-1185">Reference proteome</keyword>
<evidence type="ECO:0000313" key="3">
    <source>
        <dbReference type="EMBL" id="OEV21709.1"/>
    </source>
</evidence>
<evidence type="ECO:0000256" key="2">
    <source>
        <dbReference type="SAM" id="Phobius"/>
    </source>
</evidence>
<gene>
    <name evidence="3" type="ORF">AN221_05690</name>
</gene>
<feature type="region of interest" description="Disordered" evidence="1">
    <location>
        <begin position="1"/>
        <end position="35"/>
    </location>
</feature>
<organism evidence="3 4">
    <name type="scientific">Streptomyces nanshensis</name>
    <dbReference type="NCBI Taxonomy" id="518642"/>
    <lineage>
        <taxon>Bacteria</taxon>
        <taxon>Bacillati</taxon>
        <taxon>Actinomycetota</taxon>
        <taxon>Actinomycetes</taxon>
        <taxon>Kitasatosporales</taxon>
        <taxon>Streptomycetaceae</taxon>
        <taxon>Streptomyces</taxon>
    </lineage>
</organism>
<feature type="transmembrane region" description="Helical" evidence="2">
    <location>
        <begin position="46"/>
        <end position="67"/>
    </location>
</feature>
<accession>A0A1E7LZN2</accession>
<keyword evidence="2" id="KW-1133">Transmembrane helix</keyword>
<proteinExistence type="predicted"/>
<protein>
    <submittedName>
        <fullName evidence="3">Uncharacterized protein</fullName>
    </submittedName>
</protein>
<keyword evidence="2" id="KW-0472">Membrane</keyword>
<keyword evidence="2" id="KW-0812">Transmembrane</keyword>
<dbReference type="Proteomes" id="UP000175971">
    <property type="component" value="Unassembled WGS sequence"/>
</dbReference>
<dbReference type="EMBL" id="LJGZ01000009">
    <property type="protein sequence ID" value="OEV21709.1"/>
    <property type="molecule type" value="Genomic_DNA"/>
</dbReference>
<name>A0A1E7LZN2_9ACTN</name>
<reference evidence="3 4" key="1">
    <citation type="journal article" date="2016" name="Front. Microbiol.">
        <title>Comparative Genomics Analysis of Streptomyces Species Reveals Their Adaptation to the Marine Environment and Their Diversity at the Genomic Level.</title>
        <authorList>
            <person name="Tian X."/>
            <person name="Zhang Z."/>
            <person name="Yang T."/>
            <person name="Chen M."/>
            <person name="Li J."/>
            <person name="Chen F."/>
            <person name="Yang J."/>
            <person name="Li W."/>
            <person name="Zhang B."/>
            <person name="Zhang Z."/>
            <person name="Wu J."/>
            <person name="Zhang C."/>
            <person name="Long L."/>
            <person name="Xiao J."/>
        </authorList>
    </citation>
    <scope>NUCLEOTIDE SEQUENCE [LARGE SCALE GENOMIC DNA]</scope>
    <source>
        <strain evidence="3 4">SCSIO M10372</strain>
    </source>
</reference>
<evidence type="ECO:0000313" key="4">
    <source>
        <dbReference type="Proteomes" id="UP000175971"/>
    </source>
</evidence>
<dbReference type="AlphaFoldDB" id="A0A1E7LZN2"/>
<dbReference type="PATRIC" id="fig|518642.7.peg.1845"/>
<evidence type="ECO:0000256" key="1">
    <source>
        <dbReference type="SAM" id="MobiDB-lite"/>
    </source>
</evidence>
<comment type="caution">
    <text evidence="3">The sequence shown here is derived from an EMBL/GenBank/DDBJ whole genome shotgun (WGS) entry which is preliminary data.</text>
</comment>